<name>A0AAV4UDB9_9ARAC</name>
<comment type="caution">
    <text evidence="1">The sequence shown here is derived from an EMBL/GenBank/DDBJ whole genome shotgun (WGS) entry which is preliminary data.</text>
</comment>
<organism evidence="1 2">
    <name type="scientific">Caerostris darwini</name>
    <dbReference type="NCBI Taxonomy" id="1538125"/>
    <lineage>
        <taxon>Eukaryota</taxon>
        <taxon>Metazoa</taxon>
        <taxon>Ecdysozoa</taxon>
        <taxon>Arthropoda</taxon>
        <taxon>Chelicerata</taxon>
        <taxon>Arachnida</taxon>
        <taxon>Araneae</taxon>
        <taxon>Araneomorphae</taxon>
        <taxon>Entelegynae</taxon>
        <taxon>Araneoidea</taxon>
        <taxon>Araneidae</taxon>
        <taxon>Caerostris</taxon>
    </lineage>
</organism>
<gene>
    <name evidence="1" type="ORF">CDAR_511471</name>
</gene>
<reference evidence="1 2" key="1">
    <citation type="submission" date="2021-06" db="EMBL/GenBank/DDBJ databases">
        <title>Caerostris darwini draft genome.</title>
        <authorList>
            <person name="Kono N."/>
            <person name="Arakawa K."/>
        </authorList>
    </citation>
    <scope>NUCLEOTIDE SEQUENCE [LARGE SCALE GENOMIC DNA]</scope>
</reference>
<dbReference type="Proteomes" id="UP001054837">
    <property type="component" value="Unassembled WGS sequence"/>
</dbReference>
<dbReference type="AlphaFoldDB" id="A0AAV4UDB9"/>
<keyword evidence="2" id="KW-1185">Reference proteome</keyword>
<evidence type="ECO:0000313" key="1">
    <source>
        <dbReference type="EMBL" id="GIY55763.1"/>
    </source>
</evidence>
<evidence type="ECO:0000313" key="2">
    <source>
        <dbReference type="Proteomes" id="UP001054837"/>
    </source>
</evidence>
<accession>A0AAV4UDB9</accession>
<dbReference type="EMBL" id="BPLQ01011119">
    <property type="protein sequence ID" value="GIY55763.1"/>
    <property type="molecule type" value="Genomic_DNA"/>
</dbReference>
<sequence>MLPTDTCTNHWGASVLEEIFNNKEEDILSVGERNHRLSELDALSQEHNDDLGRKICCVANTDLSIITGFFFRQFFQKNGERNKTGKRVSDFPKINEEERMLPFETCNLALAPLGTSSSEAPFGNEEDIVLSLLESEVKGINS</sequence>
<proteinExistence type="predicted"/>
<protein>
    <submittedName>
        <fullName evidence="1">Uncharacterized protein</fullName>
    </submittedName>
</protein>